<keyword evidence="1 2" id="KW-0597">Phosphoprotein</keyword>
<organism evidence="5 6">
    <name type="scientific">Caenimonas aquaedulcis</name>
    <dbReference type="NCBI Taxonomy" id="2793270"/>
    <lineage>
        <taxon>Bacteria</taxon>
        <taxon>Pseudomonadati</taxon>
        <taxon>Pseudomonadota</taxon>
        <taxon>Betaproteobacteria</taxon>
        <taxon>Burkholderiales</taxon>
        <taxon>Comamonadaceae</taxon>
        <taxon>Caenimonas</taxon>
    </lineage>
</organism>
<dbReference type="InterPro" id="IPR050595">
    <property type="entry name" value="Bact_response_regulator"/>
</dbReference>
<feature type="modified residue" description="4-aspartylphosphate" evidence="2">
    <location>
        <position position="52"/>
    </location>
</feature>
<dbReference type="InterPro" id="IPR001054">
    <property type="entry name" value="A/G_cyclase"/>
</dbReference>
<dbReference type="PROSITE" id="PS50110">
    <property type="entry name" value="RESPONSE_REGULATORY"/>
    <property type="match status" value="1"/>
</dbReference>
<dbReference type="Gene3D" id="3.30.70.1230">
    <property type="entry name" value="Nucleotide cyclase"/>
    <property type="match status" value="1"/>
</dbReference>
<gene>
    <name evidence="5" type="ORF">I5803_12890</name>
</gene>
<reference evidence="5" key="1">
    <citation type="submission" date="2020-11" db="EMBL/GenBank/DDBJ databases">
        <title>Bacterial whole genome sequence for Caenimonas sp. DR4.4.</title>
        <authorList>
            <person name="Le V."/>
            <person name="Ko S.-R."/>
            <person name="Ahn C.-Y."/>
            <person name="Oh H.-M."/>
        </authorList>
    </citation>
    <scope>NUCLEOTIDE SEQUENCE</scope>
    <source>
        <strain evidence="5">DR4.4</strain>
    </source>
</reference>
<accession>A0A931MHK5</accession>
<sequence>MALIVVMEDDAGTRMLIASVLKKDGHEVLTAEDGAQGLALVAPRRPDLIISDVQMPGMNGFQMLAALRADPANATIPVILLTSLQERAHMRIGMTTGADDYITKPFRPNELREAAAAQLNKRSVQANLQAMAVDAAVQEALVEQKHQLAKLYEQRLAAELSERWPEGDGSAGDEKLASATVLFVDIPNYATVAERLDSQELADLVKKFYGSANDTVNLFGARHMRFVGEGLLAIFASGTDTRTVNHGLRAAKAALGLVDSTRGIREYLSAKYPGRQLPPFEVNVALHTGPVALAVLQDPLHGGPAQTLPVGDAVSATMQLQKQARSLGWHIVASVAALRSITGAVRTGARALVEVPGRSVPMDAVELVGLVL</sequence>
<proteinExistence type="predicted"/>
<dbReference type="PROSITE" id="PS50125">
    <property type="entry name" value="GUANYLATE_CYCLASE_2"/>
    <property type="match status" value="1"/>
</dbReference>
<dbReference type="PANTHER" id="PTHR44591">
    <property type="entry name" value="STRESS RESPONSE REGULATOR PROTEIN 1"/>
    <property type="match status" value="1"/>
</dbReference>
<evidence type="ECO:0000256" key="2">
    <source>
        <dbReference type="PROSITE-ProRule" id="PRU00169"/>
    </source>
</evidence>
<keyword evidence="6" id="KW-1185">Reference proteome</keyword>
<comment type="caution">
    <text evidence="5">The sequence shown here is derived from an EMBL/GenBank/DDBJ whole genome shotgun (WGS) entry which is preliminary data.</text>
</comment>
<dbReference type="InterPro" id="IPR029787">
    <property type="entry name" value="Nucleotide_cyclase"/>
</dbReference>
<evidence type="ECO:0000313" key="5">
    <source>
        <dbReference type="EMBL" id="MBG9388923.1"/>
    </source>
</evidence>
<dbReference type="SMART" id="SM00448">
    <property type="entry name" value="REC"/>
    <property type="match status" value="1"/>
</dbReference>
<dbReference type="Proteomes" id="UP000651050">
    <property type="component" value="Unassembled WGS sequence"/>
</dbReference>
<dbReference type="GO" id="GO:0004016">
    <property type="term" value="F:adenylate cyclase activity"/>
    <property type="evidence" value="ECO:0007669"/>
    <property type="project" value="UniProtKB-ARBA"/>
</dbReference>
<dbReference type="Pfam" id="PF00211">
    <property type="entry name" value="Guanylate_cyc"/>
    <property type="match status" value="1"/>
</dbReference>
<evidence type="ECO:0000313" key="6">
    <source>
        <dbReference type="Proteomes" id="UP000651050"/>
    </source>
</evidence>
<dbReference type="InterPro" id="IPR001789">
    <property type="entry name" value="Sig_transdc_resp-reg_receiver"/>
</dbReference>
<dbReference type="RefSeq" id="WP_196986746.1">
    <property type="nucleotide sequence ID" value="NZ_JADWYS010000001.1"/>
</dbReference>
<dbReference type="AlphaFoldDB" id="A0A931MHK5"/>
<dbReference type="SUPFAM" id="SSF55073">
    <property type="entry name" value="Nucleotide cyclase"/>
    <property type="match status" value="1"/>
</dbReference>
<dbReference type="CDD" id="cd07302">
    <property type="entry name" value="CHD"/>
    <property type="match status" value="1"/>
</dbReference>
<evidence type="ECO:0000256" key="1">
    <source>
        <dbReference type="ARBA" id="ARBA00022553"/>
    </source>
</evidence>
<evidence type="ECO:0000259" key="3">
    <source>
        <dbReference type="PROSITE" id="PS50110"/>
    </source>
</evidence>
<feature type="domain" description="Response regulatory" evidence="3">
    <location>
        <begin position="3"/>
        <end position="119"/>
    </location>
</feature>
<feature type="domain" description="Guanylate cyclase" evidence="4">
    <location>
        <begin position="180"/>
        <end position="321"/>
    </location>
</feature>
<evidence type="ECO:0000259" key="4">
    <source>
        <dbReference type="PROSITE" id="PS50125"/>
    </source>
</evidence>
<dbReference type="SUPFAM" id="SSF52172">
    <property type="entry name" value="CheY-like"/>
    <property type="match status" value="1"/>
</dbReference>
<dbReference type="CDD" id="cd17574">
    <property type="entry name" value="REC_OmpR"/>
    <property type="match status" value="1"/>
</dbReference>
<name>A0A931MHK5_9BURK</name>
<dbReference type="Pfam" id="PF00072">
    <property type="entry name" value="Response_reg"/>
    <property type="match status" value="1"/>
</dbReference>
<dbReference type="Gene3D" id="3.40.50.2300">
    <property type="match status" value="1"/>
</dbReference>
<protein>
    <submittedName>
        <fullName evidence="5">Response regulator</fullName>
    </submittedName>
</protein>
<dbReference type="GO" id="GO:0009190">
    <property type="term" value="P:cyclic nucleotide biosynthetic process"/>
    <property type="evidence" value="ECO:0007669"/>
    <property type="project" value="InterPro"/>
</dbReference>
<dbReference type="GO" id="GO:0000160">
    <property type="term" value="P:phosphorelay signal transduction system"/>
    <property type="evidence" value="ECO:0007669"/>
    <property type="project" value="InterPro"/>
</dbReference>
<dbReference type="EMBL" id="JADWYS010000001">
    <property type="protein sequence ID" value="MBG9388923.1"/>
    <property type="molecule type" value="Genomic_DNA"/>
</dbReference>
<dbReference type="InterPro" id="IPR011006">
    <property type="entry name" value="CheY-like_superfamily"/>
</dbReference>
<dbReference type="PANTHER" id="PTHR44591:SF3">
    <property type="entry name" value="RESPONSE REGULATORY DOMAIN-CONTAINING PROTEIN"/>
    <property type="match status" value="1"/>
</dbReference>